<dbReference type="InterPro" id="IPR011613">
    <property type="entry name" value="GH15-like"/>
</dbReference>
<dbReference type="EMBL" id="ML178821">
    <property type="protein sequence ID" value="TFL03139.1"/>
    <property type="molecule type" value="Genomic_DNA"/>
</dbReference>
<dbReference type="AlphaFoldDB" id="A0A5C3QS86"/>
<organism evidence="3 4">
    <name type="scientific">Pterulicium gracile</name>
    <dbReference type="NCBI Taxonomy" id="1884261"/>
    <lineage>
        <taxon>Eukaryota</taxon>
        <taxon>Fungi</taxon>
        <taxon>Dikarya</taxon>
        <taxon>Basidiomycota</taxon>
        <taxon>Agaricomycotina</taxon>
        <taxon>Agaricomycetes</taxon>
        <taxon>Agaricomycetidae</taxon>
        <taxon>Agaricales</taxon>
        <taxon>Pleurotineae</taxon>
        <taxon>Pterulaceae</taxon>
        <taxon>Pterulicium</taxon>
    </lineage>
</organism>
<dbReference type="Proteomes" id="UP000305067">
    <property type="component" value="Unassembled WGS sequence"/>
</dbReference>
<evidence type="ECO:0000313" key="4">
    <source>
        <dbReference type="Proteomes" id="UP000305067"/>
    </source>
</evidence>
<dbReference type="SUPFAM" id="SSF48208">
    <property type="entry name" value="Six-hairpin glycosidases"/>
    <property type="match status" value="1"/>
</dbReference>
<dbReference type="InterPro" id="IPR008928">
    <property type="entry name" value="6-hairpin_glycosidase_sf"/>
</dbReference>
<dbReference type="Gene3D" id="1.50.10.10">
    <property type="match status" value="1"/>
</dbReference>
<proteinExistence type="predicted"/>
<dbReference type="OrthoDB" id="406733at2759"/>
<dbReference type="GO" id="GO:0005975">
    <property type="term" value="P:carbohydrate metabolic process"/>
    <property type="evidence" value="ECO:0007669"/>
    <property type="project" value="InterPro"/>
</dbReference>
<dbReference type="GO" id="GO:0004553">
    <property type="term" value="F:hydrolase activity, hydrolyzing O-glycosyl compounds"/>
    <property type="evidence" value="ECO:0007669"/>
    <property type="project" value="TreeGrafter"/>
</dbReference>
<keyword evidence="3" id="KW-0378">Hydrolase</keyword>
<feature type="compositionally biased region" description="Polar residues" evidence="1">
    <location>
        <begin position="34"/>
        <end position="45"/>
    </location>
</feature>
<dbReference type="InterPro" id="IPR012341">
    <property type="entry name" value="6hp_glycosidase-like_sf"/>
</dbReference>
<evidence type="ECO:0000313" key="3">
    <source>
        <dbReference type="EMBL" id="TFL03139.1"/>
    </source>
</evidence>
<gene>
    <name evidence="3" type="ORF">BDV98DRAFT_565453</name>
</gene>
<sequence>MRGSVPLRMECAPAFNYARDAHRTSIVPDASIPHGTTPTDTPNSSNHRHYKGLFESDSLSLDLRFIAETTIHGHGTHEDVPEVPRIELKELDLGKQGHLGKALCADFELGEGQCVTFVVRHDPPRGDSEKSRKPSEKFASEIGVSFDTLIAGVSKLRAIDDPFLTKDLLAGLLKSTNKYWMTWIKQSTYNGSWKEAVLRSALALKLLIYEPTGAVVASPTFSLPEYIGGTRNWDYRYSWIRDASFTLYALLRLGFTYEADAYMEFIFQRLRDKNPDGSIQIMYTIHGGKDLEEIELEHLDGHRGSKPVRIGNGAADHLQLDIYGELLDCIYLGQKFGKPLSYDDWVLVRELVDFVVSNVNRPDLSIWEVRNKERHFTYSKVMLWVAIDRGLRLADKRSLPCPNRIKWLTARDELYENVMKNAWNAEKSVFGQSYEDSDVLDSAVLIMPLVFFMQPSDPRFVNTLKEILKTPERGGLTSNGLVYRYDVKKADDGVGGEEGTFSLCTLWCVEALTRVGQYDEAMLEKSVTMFEDFLMYLNHVGLCTEEISDAGEALGNAVQGFTHVTLISAAYNLSRTLTKKHVPSI</sequence>
<dbReference type="STRING" id="1884261.A0A5C3QS86"/>
<dbReference type="Pfam" id="PF00723">
    <property type="entry name" value="Glyco_hydro_15"/>
    <property type="match status" value="1"/>
</dbReference>
<accession>A0A5C3QS86</accession>
<evidence type="ECO:0000256" key="1">
    <source>
        <dbReference type="SAM" id="MobiDB-lite"/>
    </source>
</evidence>
<protein>
    <submittedName>
        <fullName evidence="3">Glycoside hydrolase family 15 protein</fullName>
    </submittedName>
</protein>
<feature type="region of interest" description="Disordered" evidence="1">
    <location>
        <begin position="28"/>
        <end position="47"/>
    </location>
</feature>
<evidence type="ECO:0000259" key="2">
    <source>
        <dbReference type="Pfam" id="PF00723"/>
    </source>
</evidence>
<keyword evidence="4" id="KW-1185">Reference proteome</keyword>
<dbReference type="PANTHER" id="PTHR31616:SF0">
    <property type="entry name" value="GLUCAN 1,4-ALPHA-GLUCOSIDASE"/>
    <property type="match status" value="1"/>
</dbReference>
<name>A0A5C3QS86_9AGAR</name>
<dbReference type="PANTHER" id="PTHR31616">
    <property type="entry name" value="TREHALASE"/>
    <property type="match status" value="1"/>
</dbReference>
<feature type="domain" description="GH15-like" evidence="2">
    <location>
        <begin position="194"/>
        <end position="570"/>
    </location>
</feature>
<reference evidence="3 4" key="1">
    <citation type="journal article" date="2019" name="Nat. Ecol. Evol.">
        <title>Megaphylogeny resolves global patterns of mushroom evolution.</title>
        <authorList>
            <person name="Varga T."/>
            <person name="Krizsan K."/>
            <person name="Foldi C."/>
            <person name="Dima B."/>
            <person name="Sanchez-Garcia M."/>
            <person name="Sanchez-Ramirez S."/>
            <person name="Szollosi G.J."/>
            <person name="Szarkandi J.G."/>
            <person name="Papp V."/>
            <person name="Albert L."/>
            <person name="Andreopoulos W."/>
            <person name="Angelini C."/>
            <person name="Antonin V."/>
            <person name="Barry K.W."/>
            <person name="Bougher N.L."/>
            <person name="Buchanan P."/>
            <person name="Buyck B."/>
            <person name="Bense V."/>
            <person name="Catcheside P."/>
            <person name="Chovatia M."/>
            <person name="Cooper J."/>
            <person name="Damon W."/>
            <person name="Desjardin D."/>
            <person name="Finy P."/>
            <person name="Geml J."/>
            <person name="Haridas S."/>
            <person name="Hughes K."/>
            <person name="Justo A."/>
            <person name="Karasinski D."/>
            <person name="Kautmanova I."/>
            <person name="Kiss B."/>
            <person name="Kocsube S."/>
            <person name="Kotiranta H."/>
            <person name="LaButti K.M."/>
            <person name="Lechner B.E."/>
            <person name="Liimatainen K."/>
            <person name="Lipzen A."/>
            <person name="Lukacs Z."/>
            <person name="Mihaltcheva S."/>
            <person name="Morgado L.N."/>
            <person name="Niskanen T."/>
            <person name="Noordeloos M.E."/>
            <person name="Ohm R.A."/>
            <person name="Ortiz-Santana B."/>
            <person name="Ovrebo C."/>
            <person name="Racz N."/>
            <person name="Riley R."/>
            <person name="Savchenko A."/>
            <person name="Shiryaev A."/>
            <person name="Soop K."/>
            <person name="Spirin V."/>
            <person name="Szebenyi C."/>
            <person name="Tomsovsky M."/>
            <person name="Tulloss R.E."/>
            <person name="Uehling J."/>
            <person name="Grigoriev I.V."/>
            <person name="Vagvolgyi C."/>
            <person name="Papp T."/>
            <person name="Martin F.M."/>
            <person name="Miettinen O."/>
            <person name="Hibbett D.S."/>
            <person name="Nagy L.G."/>
        </authorList>
    </citation>
    <scope>NUCLEOTIDE SEQUENCE [LARGE SCALE GENOMIC DNA]</scope>
    <source>
        <strain evidence="3 4">CBS 309.79</strain>
    </source>
</reference>